<dbReference type="RefSeq" id="WP_172697299.1">
    <property type="nucleotide sequence ID" value="NZ_JADPCY010000521.1"/>
</dbReference>
<evidence type="ECO:0000313" key="2">
    <source>
        <dbReference type="Proteomes" id="UP000434475"/>
    </source>
</evidence>
<dbReference type="Proteomes" id="UP000434475">
    <property type="component" value="Unassembled WGS sequence"/>
</dbReference>
<proteinExistence type="predicted"/>
<protein>
    <submittedName>
        <fullName evidence="1">Uncharacterized protein</fullName>
    </submittedName>
</protein>
<evidence type="ECO:0000313" key="1">
    <source>
        <dbReference type="EMBL" id="MSB18854.1"/>
    </source>
</evidence>
<dbReference type="EMBL" id="WKPR01000004">
    <property type="protein sequence ID" value="MSB18854.1"/>
    <property type="molecule type" value="Genomic_DNA"/>
</dbReference>
<reference evidence="1 2" key="1">
    <citation type="journal article" date="2019" name="Nat. Med.">
        <title>A library of human gut bacterial isolates paired with longitudinal multiomics data enables mechanistic microbiome research.</title>
        <authorList>
            <person name="Poyet M."/>
            <person name="Groussin M."/>
            <person name="Gibbons S.M."/>
            <person name="Avila-Pacheco J."/>
            <person name="Jiang X."/>
            <person name="Kearney S.M."/>
            <person name="Perrotta A.R."/>
            <person name="Berdy B."/>
            <person name="Zhao S."/>
            <person name="Lieberman T.D."/>
            <person name="Swanson P.K."/>
            <person name="Smith M."/>
            <person name="Roesemann S."/>
            <person name="Alexander J.E."/>
            <person name="Rich S.A."/>
            <person name="Livny J."/>
            <person name="Vlamakis H."/>
            <person name="Clish C."/>
            <person name="Bullock K."/>
            <person name="Deik A."/>
            <person name="Scott J."/>
            <person name="Pierce K.A."/>
            <person name="Xavier R.J."/>
            <person name="Alm E.J."/>
        </authorList>
    </citation>
    <scope>NUCLEOTIDE SEQUENCE [LARGE SCALE GENOMIC DNA]</scope>
    <source>
        <strain evidence="1 2">BIOML-A2</strain>
    </source>
</reference>
<name>A0A6I2QXF0_FLAPL</name>
<dbReference type="AlphaFoldDB" id="A0A6I2QXF0"/>
<accession>A0A6I2QXF0</accession>
<gene>
    <name evidence="1" type="ORF">GKE97_04900</name>
</gene>
<organism evidence="1 2">
    <name type="scientific">Flavonifractor plautii</name>
    <name type="common">Fusobacterium plautii</name>
    <dbReference type="NCBI Taxonomy" id="292800"/>
    <lineage>
        <taxon>Bacteria</taxon>
        <taxon>Bacillati</taxon>
        <taxon>Bacillota</taxon>
        <taxon>Clostridia</taxon>
        <taxon>Eubacteriales</taxon>
        <taxon>Oscillospiraceae</taxon>
        <taxon>Flavonifractor</taxon>
    </lineage>
</organism>
<sequence length="129" mass="14960">MKTTNKKARQNVRQYILDHFEPCGYDFTGPCTFQNVARFILEVHASEKYYSPEYQAAKGFTNEAVFIDWCQGLPSVLDTCYYYNRSAVVDLGNILEQSERERAQYTEEQAERLLTHLIYQELVKGAAGR</sequence>
<comment type="caution">
    <text evidence="1">The sequence shown here is derived from an EMBL/GenBank/DDBJ whole genome shotgun (WGS) entry which is preliminary data.</text>
</comment>